<protein>
    <submittedName>
        <fullName evidence="10">ABC-type antimicrobial peptide transport system, permease component</fullName>
    </submittedName>
</protein>
<dbReference type="RefSeq" id="WP_014678635.1">
    <property type="nucleotide sequence ID" value="NC_017770.1"/>
</dbReference>
<evidence type="ECO:0000256" key="1">
    <source>
        <dbReference type="ARBA" id="ARBA00004651"/>
    </source>
</evidence>
<feature type="transmembrane region" description="Helical" evidence="7">
    <location>
        <begin position="336"/>
        <end position="361"/>
    </location>
</feature>
<name>H8KSU7_SOLCM</name>
<keyword evidence="2" id="KW-1003">Cell membrane</keyword>
<evidence type="ECO:0000259" key="8">
    <source>
        <dbReference type="Pfam" id="PF02687"/>
    </source>
</evidence>
<sequence>MLRNYFKIALRNLVKHKVFSFINIGGLAVGMAVAMLIGLWIWDELSFNKHFANYDRLVQVMQNQTFNGKINTQTAQPMPLGYELRSSYKSDFKYIVLSSWTQEHIIANGEKKLSIEGNFMQAEAPEMLTLHMLKGSRNGLTDPSSILISASYAEKLFGDEDPIEKVIKLDNRHSLKVTGVYKDFPFNTSFRGVKFIGAWDLYVTTEPWLKRALTSWGNNSFQLFGQLAPNADIYKVSAKIKYSKFNKIKLTDDVVGTSFKPTIFLHPASKWHLYSEFKNGVNVGGSIEFVWMFGLIGVFVLLLACINFMNLSTARSEKRAKEVGVRKSMGSLRRQLIVQFFSESLMIVSFAFVLALVFVVLSLPLFNEVADKRMIIPWNKPVFWVIGVGFTLVTGLIAGSYPALYLSSFQPVKVLKGKLRVGKLALLPRKVLVVLQFTVSVVLIIGTIVVFRQIQYAKDRPIGYDRNGLIYSIMKTPDIVNHYDAVKNDVINSGAAIEMTASQSPVTEVWSNSSGFTWKGKDPNSQDDFGIIGVFYDYGKTIGWQFTKGRDFSKEFKTDTTAFVINEAAAEFMGLKDPVGEIIGSVGGPERYKIVGVVKNMVMSSPYNPVKPTLFYLNSGRGDVITVKLNPKVSSKESLVKIETIFKKYNPAVPFEYKFADFEYNKKFGAEERIGKLSSVFACLAVFISCLGLFGLASFTAEQRTKEIGVRKVLGASVMNLWGLLSKDFVKLVIISCLIAIPIAYYFMHEWLQRYEYRSTIAWWIFIATVIGAMMITLLTVSFQAVKAALANPVKSLRTE</sequence>
<dbReference type="OrthoDB" id="1451596at2"/>
<dbReference type="EMBL" id="CP003349">
    <property type="protein sequence ID" value="AFD05407.1"/>
    <property type="molecule type" value="Genomic_DNA"/>
</dbReference>
<dbReference type="eggNOG" id="COG0577">
    <property type="taxonomic scope" value="Bacteria"/>
</dbReference>
<dbReference type="Pfam" id="PF02687">
    <property type="entry name" value="FtsX"/>
    <property type="match status" value="2"/>
</dbReference>
<evidence type="ECO:0000313" key="11">
    <source>
        <dbReference type="Proteomes" id="UP000007590"/>
    </source>
</evidence>
<accession>H8KSU7</accession>
<evidence type="ECO:0000313" key="10">
    <source>
        <dbReference type="EMBL" id="AFD05407.1"/>
    </source>
</evidence>
<feature type="transmembrane region" description="Helical" evidence="7">
    <location>
        <begin position="761"/>
        <end position="786"/>
    </location>
</feature>
<keyword evidence="11" id="KW-1185">Reference proteome</keyword>
<dbReference type="GO" id="GO:0005886">
    <property type="term" value="C:plasma membrane"/>
    <property type="evidence" value="ECO:0007669"/>
    <property type="project" value="UniProtKB-SubCell"/>
</dbReference>
<dbReference type="PANTHER" id="PTHR30572">
    <property type="entry name" value="MEMBRANE COMPONENT OF TRANSPORTER-RELATED"/>
    <property type="match status" value="1"/>
</dbReference>
<feature type="transmembrane region" description="Helical" evidence="7">
    <location>
        <begin position="289"/>
        <end position="311"/>
    </location>
</feature>
<gene>
    <name evidence="10" type="ordered locus">Solca_0263</name>
</gene>
<evidence type="ECO:0000256" key="3">
    <source>
        <dbReference type="ARBA" id="ARBA00022692"/>
    </source>
</evidence>
<dbReference type="PANTHER" id="PTHR30572:SF4">
    <property type="entry name" value="ABC TRANSPORTER PERMEASE YTRF"/>
    <property type="match status" value="1"/>
</dbReference>
<comment type="similarity">
    <text evidence="6">Belongs to the ABC-4 integral membrane protein family.</text>
</comment>
<feature type="transmembrane region" description="Helical" evidence="7">
    <location>
        <begin position="729"/>
        <end position="749"/>
    </location>
</feature>
<dbReference type="GO" id="GO:0022857">
    <property type="term" value="F:transmembrane transporter activity"/>
    <property type="evidence" value="ECO:0007669"/>
    <property type="project" value="TreeGrafter"/>
</dbReference>
<feature type="transmembrane region" description="Helical" evidence="7">
    <location>
        <begin position="427"/>
        <end position="451"/>
    </location>
</feature>
<organism evidence="10 11">
    <name type="scientific">Solitalea canadensis (strain ATCC 29591 / DSM 3403 / JCM 21819 / LMG 8368 / NBRC 15130 / NCIMB 12057 / USAM 9D)</name>
    <name type="common">Flexibacter canadensis</name>
    <dbReference type="NCBI Taxonomy" id="929556"/>
    <lineage>
        <taxon>Bacteria</taxon>
        <taxon>Pseudomonadati</taxon>
        <taxon>Bacteroidota</taxon>
        <taxon>Sphingobacteriia</taxon>
        <taxon>Sphingobacteriales</taxon>
        <taxon>Sphingobacteriaceae</taxon>
        <taxon>Solitalea</taxon>
    </lineage>
</organism>
<proteinExistence type="inferred from homology"/>
<feature type="transmembrane region" description="Helical" evidence="7">
    <location>
        <begin position="677"/>
        <end position="701"/>
    </location>
</feature>
<evidence type="ECO:0000259" key="9">
    <source>
        <dbReference type="Pfam" id="PF12704"/>
    </source>
</evidence>
<dbReference type="KEGG" id="scn:Solca_0263"/>
<evidence type="ECO:0000256" key="7">
    <source>
        <dbReference type="SAM" id="Phobius"/>
    </source>
</evidence>
<evidence type="ECO:0000256" key="5">
    <source>
        <dbReference type="ARBA" id="ARBA00023136"/>
    </source>
</evidence>
<keyword evidence="5 7" id="KW-0472">Membrane</keyword>
<dbReference type="Pfam" id="PF12704">
    <property type="entry name" value="MacB_PCD"/>
    <property type="match status" value="2"/>
</dbReference>
<feature type="domain" description="ABC3 transporter permease C-terminal" evidence="8">
    <location>
        <begin position="680"/>
        <end position="789"/>
    </location>
</feature>
<evidence type="ECO:0000256" key="6">
    <source>
        <dbReference type="ARBA" id="ARBA00038076"/>
    </source>
</evidence>
<dbReference type="STRING" id="929556.Solca_0263"/>
<keyword evidence="3 7" id="KW-0812">Transmembrane</keyword>
<evidence type="ECO:0000256" key="4">
    <source>
        <dbReference type="ARBA" id="ARBA00022989"/>
    </source>
</evidence>
<feature type="domain" description="ABC3 transporter permease C-terminal" evidence="8">
    <location>
        <begin position="295"/>
        <end position="411"/>
    </location>
</feature>
<feature type="transmembrane region" description="Helical" evidence="7">
    <location>
        <begin position="21"/>
        <end position="42"/>
    </location>
</feature>
<reference evidence="10" key="1">
    <citation type="submission" date="2012-02" db="EMBL/GenBank/DDBJ databases">
        <title>The complete genome of Solitalea canadensis DSM 3403.</title>
        <authorList>
            <consortium name="US DOE Joint Genome Institute (JGI-PGF)"/>
            <person name="Lucas S."/>
            <person name="Copeland A."/>
            <person name="Lapidus A."/>
            <person name="Glavina del Rio T."/>
            <person name="Dalin E."/>
            <person name="Tice H."/>
            <person name="Bruce D."/>
            <person name="Goodwin L."/>
            <person name="Pitluck S."/>
            <person name="Peters L."/>
            <person name="Ovchinnikova G."/>
            <person name="Lu M."/>
            <person name="Kyrpides N."/>
            <person name="Mavromatis K."/>
            <person name="Ivanova N."/>
            <person name="Brettin T."/>
            <person name="Detter J.C."/>
            <person name="Han C."/>
            <person name="Larimer F."/>
            <person name="Land M."/>
            <person name="Hauser L."/>
            <person name="Markowitz V."/>
            <person name="Cheng J.-F."/>
            <person name="Hugenholtz P."/>
            <person name="Woyke T."/>
            <person name="Wu D."/>
            <person name="Spring S."/>
            <person name="Schroeder M."/>
            <person name="Kopitz M."/>
            <person name="Brambilla E."/>
            <person name="Klenk H.-P."/>
            <person name="Eisen J.A."/>
        </authorList>
    </citation>
    <scope>NUCLEOTIDE SEQUENCE</scope>
    <source>
        <strain evidence="10">DSM 3403</strain>
    </source>
</reference>
<feature type="transmembrane region" description="Helical" evidence="7">
    <location>
        <begin position="381"/>
        <end position="406"/>
    </location>
</feature>
<feature type="domain" description="MacB-like periplasmic core" evidence="9">
    <location>
        <begin position="438"/>
        <end position="637"/>
    </location>
</feature>
<dbReference type="Proteomes" id="UP000007590">
    <property type="component" value="Chromosome"/>
</dbReference>
<dbReference type="InterPro" id="IPR050250">
    <property type="entry name" value="Macrolide_Exporter_MacB"/>
</dbReference>
<feature type="domain" description="MacB-like periplasmic core" evidence="9">
    <location>
        <begin position="20"/>
        <end position="241"/>
    </location>
</feature>
<evidence type="ECO:0000256" key="2">
    <source>
        <dbReference type="ARBA" id="ARBA00022475"/>
    </source>
</evidence>
<dbReference type="InterPro" id="IPR025857">
    <property type="entry name" value="MacB_PCD"/>
</dbReference>
<keyword evidence="4 7" id="KW-1133">Transmembrane helix</keyword>
<dbReference type="AlphaFoldDB" id="H8KSU7"/>
<comment type="subcellular location">
    <subcellularLocation>
        <location evidence="1">Cell membrane</location>
        <topology evidence="1">Multi-pass membrane protein</topology>
    </subcellularLocation>
</comment>
<dbReference type="InterPro" id="IPR003838">
    <property type="entry name" value="ABC3_permease_C"/>
</dbReference>
<dbReference type="HOGENOM" id="CLU_008713_1_0_10"/>